<comment type="similarity">
    <text evidence="3">Belongs to the WD repeat PROPPIN family.</text>
</comment>
<reference evidence="5 6" key="1">
    <citation type="journal article" date="2020" name="bioRxiv">
        <title>Metabolic contributions of an alphaproteobacterial endosymbiont in the apicomplexan Cardiosporidium cionae.</title>
        <authorList>
            <person name="Hunter E.S."/>
            <person name="Paight C.J."/>
            <person name="Lane C.E."/>
        </authorList>
    </citation>
    <scope>NUCLEOTIDE SEQUENCE [LARGE SCALE GENOMIC DNA]</scope>
    <source>
        <strain evidence="5">ESH_2018</strain>
    </source>
</reference>
<evidence type="ECO:0000256" key="1">
    <source>
        <dbReference type="ARBA" id="ARBA00022574"/>
    </source>
</evidence>
<feature type="compositionally biased region" description="Polar residues" evidence="4">
    <location>
        <begin position="64"/>
        <end position="75"/>
    </location>
</feature>
<keyword evidence="2" id="KW-0677">Repeat</keyword>
<dbReference type="PANTHER" id="PTHR11227">
    <property type="entry name" value="WD-REPEAT PROTEIN INTERACTING WITH PHOSPHOINOSIDES WIPI -RELATED"/>
    <property type="match status" value="1"/>
</dbReference>
<dbReference type="InterPro" id="IPR048720">
    <property type="entry name" value="PROPPIN"/>
</dbReference>
<gene>
    <name evidence="5" type="ORF">IE077_003522</name>
</gene>
<dbReference type="InterPro" id="IPR015943">
    <property type="entry name" value="WD40/YVTN_repeat-like_dom_sf"/>
</dbReference>
<dbReference type="Gene3D" id="2.130.10.10">
    <property type="entry name" value="YVTN repeat-like/Quinoprotein amine dehydrogenase"/>
    <property type="match status" value="1"/>
</dbReference>
<proteinExistence type="inferred from homology"/>
<dbReference type="EMBL" id="JADAQX010001333">
    <property type="protein sequence ID" value="KAF8817852.1"/>
    <property type="molecule type" value="Genomic_DNA"/>
</dbReference>
<dbReference type="InterPro" id="IPR001680">
    <property type="entry name" value="WD40_rpt"/>
</dbReference>
<dbReference type="Proteomes" id="UP000823046">
    <property type="component" value="Unassembled WGS sequence"/>
</dbReference>
<sequence>MSEKKYEMATTAPKSVAATKLNASKPASDKKDTDANTATNTVSTNPPESNSNGAKTGVAPASTAEPSSKNSSNSDVVEDEDTRKDNSEVEATPPGTTQSCDDKINEEEEVNDSTSEETSGQMPVSNDFISYESSELNSQSGEDITNWRVRAATSKQYAKQEFVLLKSYAFNQNGSGFICTTTKGIRVYTCEPLFEFTRHEYPDWQIGACVIGQMLYKTNCFIVVSADDKKKVKIWNEQSKAIVGELRSRVDVLHVSIARYILAMVTEYANQVIYVYKCECLSPLQVIPTGRNPCGLCSIANIDTRIEWKIACPATVTGAVRIQTSEGGRSNHVFTAHKAPLFNLSFNYDGRMLATASIKGTVVRVFSVFEGNLLYEFRRGTPSSMISCITFRRDDMFLATASSTSTVHIFKLCSTRKNTNDGFAQLFGNDTAGESDDTATVENHVVRRNILSEGTSHGVSDQKEGNISATNENSASLGIASAIYDTSVGVVQDTLKGVLPSYFKPDRSFAQFHIPKDNLTIDVSDNSSNIIGPLCAFVHDDSTHLYLLHLNGIFYEFRFDPIKGGDCEIMVATTWFSPRADFHIQVCLFELFLPTLTD</sequence>
<protein>
    <submittedName>
        <fullName evidence="5">WD domain, G-beta repeat-containing protein</fullName>
    </submittedName>
</protein>
<dbReference type="SUPFAM" id="SSF50978">
    <property type="entry name" value="WD40 repeat-like"/>
    <property type="match status" value="1"/>
</dbReference>
<dbReference type="InterPro" id="IPR036322">
    <property type="entry name" value="WD40_repeat_dom_sf"/>
</dbReference>
<feature type="compositionally biased region" description="Acidic residues" evidence="4">
    <location>
        <begin position="104"/>
        <end position="115"/>
    </location>
</feature>
<organism evidence="5 6">
    <name type="scientific">Cardiosporidium cionae</name>
    <dbReference type="NCBI Taxonomy" id="476202"/>
    <lineage>
        <taxon>Eukaryota</taxon>
        <taxon>Sar</taxon>
        <taxon>Alveolata</taxon>
        <taxon>Apicomplexa</taxon>
        <taxon>Aconoidasida</taxon>
        <taxon>Nephromycida</taxon>
        <taxon>Cardiosporidium</taxon>
    </lineage>
</organism>
<keyword evidence="6" id="KW-1185">Reference proteome</keyword>
<evidence type="ECO:0000313" key="6">
    <source>
        <dbReference type="Proteomes" id="UP000823046"/>
    </source>
</evidence>
<feature type="region of interest" description="Disordered" evidence="4">
    <location>
        <begin position="1"/>
        <end position="125"/>
    </location>
</feature>
<accession>A0ABQ7J410</accession>
<dbReference type="Pfam" id="PF21032">
    <property type="entry name" value="PROPPIN"/>
    <property type="match status" value="1"/>
</dbReference>
<feature type="compositionally biased region" description="Polar residues" evidence="4">
    <location>
        <begin position="35"/>
        <end position="54"/>
    </location>
</feature>
<dbReference type="SMART" id="SM00320">
    <property type="entry name" value="WD40"/>
    <property type="match status" value="3"/>
</dbReference>
<comment type="caution">
    <text evidence="5">The sequence shown here is derived from an EMBL/GenBank/DDBJ whole genome shotgun (WGS) entry which is preliminary data.</text>
</comment>
<keyword evidence="1" id="KW-0853">WD repeat</keyword>
<evidence type="ECO:0000256" key="2">
    <source>
        <dbReference type="ARBA" id="ARBA00022737"/>
    </source>
</evidence>
<evidence type="ECO:0000256" key="3">
    <source>
        <dbReference type="ARBA" id="ARBA00025740"/>
    </source>
</evidence>
<evidence type="ECO:0000313" key="5">
    <source>
        <dbReference type="EMBL" id="KAF8817852.1"/>
    </source>
</evidence>
<evidence type="ECO:0000256" key="4">
    <source>
        <dbReference type="SAM" id="MobiDB-lite"/>
    </source>
</evidence>
<name>A0ABQ7J410_9APIC</name>